<accession>A0A6J4HVY4</accession>
<feature type="compositionally biased region" description="Gly residues" evidence="1">
    <location>
        <begin position="36"/>
        <end position="48"/>
    </location>
</feature>
<feature type="non-terminal residue" evidence="2">
    <location>
        <position position="65"/>
    </location>
</feature>
<protein>
    <submittedName>
        <fullName evidence="2">Uncharacterized protein</fullName>
    </submittedName>
</protein>
<name>A0A6J4HVY4_9CHLR</name>
<evidence type="ECO:0000313" key="2">
    <source>
        <dbReference type="EMBL" id="CAA9235488.1"/>
    </source>
</evidence>
<sequence length="65" mass="5634">GRRGCGTVDGGAGAGGGAAGTGVWLRQEHGAECQAAGGGAGPAGGAAAGFGERAGATAGPGAILA</sequence>
<feature type="compositionally biased region" description="Low complexity" evidence="1">
    <location>
        <begin position="49"/>
        <end position="59"/>
    </location>
</feature>
<proteinExistence type="predicted"/>
<feature type="non-terminal residue" evidence="2">
    <location>
        <position position="1"/>
    </location>
</feature>
<gene>
    <name evidence="2" type="ORF">AVDCRST_MAG77-1243</name>
</gene>
<feature type="compositionally biased region" description="Gly residues" evidence="1">
    <location>
        <begin position="7"/>
        <end position="20"/>
    </location>
</feature>
<evidence type="ECO:0000256" key="1">
    <source>
        <dbReference type="SAM" id="MobiDB-lite"/>
    </source>
</evidence>
<feature type="region of interest" description="Disordered" evidence="1">
    <location>
        <begin position="1"/>
        <end position="65"/>
    </location>
</feature>
<organism evidence="2">
    <name type="scientific">uncultured Chloroflexota bacterium</name>
    <dbReference type="NCBI Taxonomy" id="166587"/>
    <lineage>
        <taxon>Bacteria</taxon>
        <taxon>Bacillati</taxon>
        <taxon>Chloroflexota</taxon>
        <taxon>environmental samples</taxon>
    </lineage>
</organism>
<reference evidence="2" key="1">
    <citation type="submission" date="2020-02" db="EMBL/GenBank/DDBJ databases">
        <authorList>
            <person name="Meier V. D."/>
        </authorList>
    </citation>
    <scope>NUCLEOTIDE SEQUENCE</scope>
    <source>
        <strain evidence="2">AVDCRST_MAG77</strain>
    </source>
</reference>
<dbReference type="AlphaFoldDB" id="A0A6J4HVY4"/>
<dbReference type="EMBL" id="CADCTC010000079">
    <property type="protein sequence ID" value="CAA9235488.1"/>
    <property type="molecule type" value="Genomic_DNA"/>
</dbReference>